<evidence type="ECO:0000313" key="1">
    <source>
        <dbReference type="EMBL" id="KAI8546940.1"/>
    </source>
</evidence>
<sequence length="348" mass="38909">MNLFRGDSIRGNLRMLAALILVILCSSTRAQISMRANVTVAKDGSGHFTTISAAIEAAPKMSATKFYVAIRAGVYTENVFIGQDKQNIVLIGDGMDTTIISGNRSNATGFRTYETATVGIRGLGFVAQDITFENTAGPSRNQAVALRIEADHSAFYKCRFKGYQDTLYTLKKTQFFRECEIYGTVDFIFGNSAVVFQNCVIYVLKPRDSQKNTITAQKREFRDEKTGIIIQNCTIAAAPNLRRQFLNFKTFLGRPWGVFSRTVIINSFLDSLIDPAGWLEWEGRGPDELDKVFYAEYKNKGPGANIKGRVPWARIINSSTEAAEFTVRNFINGDRWIPSTIPFFPDLM</sequence>
<keyword evidence="2" id="KW-1185">Reference proteome</keyword>
<dbReference type="EMBL" id="CM046394">
    <property type="protein sequence ID" value="KAI8546940.1"/>
    <property type="molecule type" value="Genomic_DNA"/>
</dbReference>
<dbReference type="Proteomes" id="UP001062846">
    <property type="component" value="Chromosome 7"/>
</dbReference>
<accession>A0ACC0N1B5</accession>
<protein>
    <submittedName>
        <fullName evidence="1">Uncharacterized protein</fullName>
    </submittedName>
</protein>
<name>A0ACC0N1B5_RHOML</name>
<gene>
    <name evidence="1" type="ORF">RHMOL_Rhmol07G0158800</name>
</gene>
<evidence type="ECO:0000313" key="2">
    <source>
        <dbReference type="Proteomes" id="UP001062846"/>
    </source>
</evidence>
<organism evidence="1 2">
    <name type="scientific">Rhododendron molle</name>
    <name type="common">Chinese azalea</name>
    <name type="synonym">Azalea mollis</name>
    <dbReference type="NCBI Taxonomy" id="49168"/>
    <lineage>
        <taxon>Eukaryota</taxon>
        <taxon>Viridiplantae</taxon>
        <taxon>Streptophyta</taxon>
        <taxon>Embryophyta</taxon>
        <taxon>Tracheophyta</taxon>
        <taxon>Spermatophyta</taxon>
        <taxon>Magnoliopsida</taxon>
        <taxon>eudicotyledons</taxon>
        <taxon>Gunneridae</taxon>
        <taxon>Pentapetalae</taxon>
        <taxon>asterids</taxon>
        <taxon>Ericales</taxon>
        <taxon>Ericaceae</taxon>
        <taxon>Ericoideae</taxon>
        <taxon>Rhodoreae</taxon>
        <taxon>Rhododendron</taxon>
    </lineage>
</organism>
<proteinExistence type="predicted"/>
<comment type="caution">
    <text evidence="1">The sequence shown here is derived from an EMBL/GenBank/DDBJ whole genome shotgun (WGS) entry which is preliminary data.</text>
</comment>
<reference evidence="1" key="1">
    <citation type="submission" date="2022-02" db="EMBL/GenBank/DDBJ databases">
        <title>Plant Genome Project.</title>
        <authorList>
            <person name="Zhang R.-G."/>
        </authorList>
    </citation>
    <scope>NUCLEOTIDE SEQUENCE</scope>
    <source>
        <strain evidence="1">AT1</strain>
    </source>
</reference>